<evidence type="ECO:0008006" key="3">
    <source>
        <dbReference type="Google" id="ProtNLM"/>
    </source>
</evidence>
<evidence type="ECO:0000313" key="2">
    <source>
        <dbReference type="Proteomes" id="UP000011721"/>
    </source>
</evidence>
<protein>
    <recommendedName>
        <fullName evidence="3">PilZ domain-containing protein</fullName>
    </recommendedName>
</protein>
<keyword evidence="2" id="KW-1185">Reference proteome</keyword>
<dbReference type="STRING" id="1167006.UWK_00492"/>
<sequence>MEKRQYFRAKLNGTEVHISDQAGFCMATLKDCSRFGLCITDIPRKIHTKDGNFIAIISTKGINFKLQITERWTTKDGLSMQIGGTIEKPNWDWTEMIMKHEPINDDVWAAH</sequence>
<proteinExistence type="predicted"/>
<dbReference type="EMBL" id="CP003985">
    <property type="protein sequence ID" value="AGF77075.1"/>
    <property type="molecule type" value="Genomic_DNA"/>
</dbReference>
<dbReference type="Proteomes" id="UP000011721">
    <property type="component" value="Chromosome"/>
</dbReference>
<reference evidence="2" key="1">
    <citation type="journal article" date="2013" name="Stand. Genomic Sci.">
        <title>Complete genome sequence of Desulfocapsa sulfexigens, a marine deltaproteobacterium specialized in disproportionating inorganic sulfur compounds.</title>
        <authorList>
            <person name="Finster K.W."/>
            <person name="Kjeldsen K.U."/>
            <person name="Kube M."/>
            <person name="Reinhardt R."/>
            <person name="Mussmann M."/>
            <person name="Amann R."/>
            <person name="Schreiber L."/>
        </authorList>
    </citation>
    <scope>NUCLEOTIDE SEQUENCE [LARGE SCALE GENOMIC DNA]</scope>
    <source>
        <strain evidence="2">DSM 10523 / SB164P1</strain>
    </source>
</reference>
<dbReference type="KEGG" id="dsf:UWK_00492"/>
<dbReference type="RefSeq" id="WP_015402773.1">
    <property type="nucleotide sequence ID" value="NC_020304.1"/>
</dbReference>
<accession>M1PBE3</accession>
<dbReference type="HOGENOM" id="CLU_140905_0_0_7"/>
<dbReference type="OrthoDB" id="5431523at2"/>
<evidence type="ECO:0000313" key="1">
    <source>
        <dbReference type="EMBL" id="AGF77075.1"/>
    </source>
</evidence>
<dbReference type="AlphaFoldDB" id="M1PBE3"/>
<organism evidence="1 2">
    <name type="scientific">Desulfocapsa sulfexigens (strain DSM 10523 / SB164P1)</name>
    <dbReference type="NCBI Taxonomy" id="1167006"/>
    <lineage>
        <taxon>Bacteria</taxon>
        <taxon>Pseudomonadati</taxon>
        <taxon>Thermodesulfobacteriota</taxon>
        <taxon>Desulfobulbia</taxon>
        <taxon>Desulfobulbales</taxon>
        <taxon>Desulfocapsaceae</taxon>
        <taxon>Desulfocapsa</taxon>
    </lineage>
</organism>
<name>M1PBE3_DESSD</name>
<gene>
    <name evidence="1" type="ordered locus">UWK_00492</name>
</gene>